<dbReference type="InterPro" id="IPR006447">
    <property type="entry name" value="Myb_dom_plants"/>
</dbReference>
<comment type="similarity">
    <text evidence="2">Belongs to the MYB-CC family.</text>
</comment>
<comment type="caution">
    <text evidence="10">The sequence shown here is derived from an EMBL/GenBank/DDBJ whole genome shotgun (WGS) entry which is preliminary data.</text>
</comment>
<reference evidence="10" key="2">
    <citation type="submission" date="2023-05" db="EMBL/GenBank/DDBJ databases">
        <authorList>
            <person name="Schelkunov M.I."/>
        </authorList>
    </citation>
    <scope>NUCLEOTIDE SEQUENCE</scope>
    <source>
        <strain evidence="10">Hsosn_3</strain>
        <tissue evidence="10">Leaf</tissue>
    </source>
</reference>
<name>A0AAD8H9N8_9APIA</name>
<dbReference type="InterPro" id="IPR025756">
    <property type="entry name" value="Myb_CC_LHEQLE"/>
</dbReference>
<gene>
    <name evidence="10" type="ORF">POM88_046554</name>
</gene>
<evidence type="ECO:0000313" key="11">
    <source>
        <dbReference type="Proteomes" id="UP001237642"/>
    </source>
</evidence>
<feature type="domain" description="MYB-CC type transcription factor LHEQLE-containing" evidence="9">
    <location>
        <begin position="116"/>
        <end position="162"/>
    </location>
</feature>
<keyword evidence="4" id="KW-0175">Coiled coil</keyword>
<dbReference type="InterPro" id="IPR001005">
    <property type="entry name" value="SANT/Myb"/>
</dbReference>
<evidence type="ECO:0000256" key="4">
    <source>
        <dbReference type="ARBA" id="ARBA00023054"/>
    </source>
</evidence>
<reference evidence="10" key="1">
    <citation type="submission" date="2023-02" db="EMBL/GenBank/DDBJ databases">
        <title>Genome of toxic invasive species Heracleum sosnowskyi carries increased number of genes despite the absence of recent whole-genome duplications.</title>
        <authorList>
            <person name="Schelkunov M."/>
            <person name="Shtratnikova V."/>
            <person name="Makarenko M."/>
            <person name="Klepikova A."/>
            <person name="Omelchenko D."/>
            <person name="Novikova G."/>
            <person name="Obukhova E."/>
            <person name="Bogdanov V."/>
            <person name="Penin A."/>
            <person name="Logacheva M."/>
        </authorList>
    </citation>
    <scope>NUCLEOTIDE SEQUENCE</scope>
    <source>
        <strain evidence="10">Hsosn_3</strain>
        <tissue evidence="10">Leaf</tissue>
    </source>
</reference>
<keyword evidence="3" id="KW-0805">Transcription regulation</keyword>
<evidence type="ECO:0000256" key="3">
    <source>
        <dbReference type="ARBA" id="ARBA00023015"/>
    </source>
</evidence>
<evidence type="ECO:0000256" key="2">
    <source>
        <dbReference type="ARBA" id="ARBA00006783"/>
    </source>
</evidence>
<feature type="compositionally biased region" description="Low complexity" evidence="7">
    <location>
        <begin position="222"/>
        <end position="232"/>
    </location>
</feature>
<dbReference type="NCBIfam" id="TIGR01557">
    <property type="entry name" value="myb_SHAQKYF"/>
    <property type="match status" value="1"/>
</dbReference>
<dbReference type="InterPro" id="IPR009057">
    <property type="entry name" value="Homeodomain-like_sf"/>
</dbReference>
<dbReference type="Gene3D" id="1.10.10.60">
    <property type="entry name" value="Homeodomain-like"/>
    <property type="match status" value="1"/>
</dbReference>
<dbReference type="Pfam" id="PF00249">
    <property type="entry name" value="Myb_DNA-binding"/>
    <property type="match status" value="1"/>
</dbReference>
<dbReference type="AlphaFoldDB" id="A0AAD8H9N8"/>
<dbReference type="PANTHER" id="PTHR31499">
    <property type="entry name" value="MYB FAMILY TRANSCRIPTION FACTOR PHL11"/>
    <property type="match status" value="1"/>
</dbReference>
<dbReference type="SUPFAM" id="SSF46689">
    <property type="entry name" value="Homeodomain-like"/>
    <property type="match status" value="1"/>
</dbReference>
<keyword evidence="5" id="KW-0804">Transcription</keyword>
<feature type="domain" description="Myb-like" evidence="8">
    <location>
        <begin position="23"/>
        <end position="74"/>
    </location>
</feature>
<evidence type="ECO:0000256" key="7">
    <source>
        <dbReference type="SAM" id="MobiDB-lite"/>
    </source>
</evidence>
<keyword evidence="11" id="KW-1185">Reference proteome</keyword>
<dbReference type="InterPro" id="IPR046955">
    <property type="entry name" value="PHR1-like"/>
</dbReference>
<keyword evidence="6" id="KW-0539">Nucleus</keyword>
<accession>A0AAD8H9N8</accession>
<proteinExistence type="inferred from homology"/>
<evidence type="ECO:0000259" key="9">
    <source>
        <dbReference type="Pfam" id="PF14379"/>
    </source>
</evidence>
<comment type="subcellular location">
    <subcellularLocation>
        <location evidence="1">Nucleus</location>
    </subcellularLocation>
</comment>
<evidence type="ECO:0000256" key="6">
    <source>
        <dbReference type="ARBA" id="ARBA00023242"/>
    </source>
</evidence>
<dbReference type="Proteomes" id="UP001237642">
    <property type="component" value="Unassembled WGS sequence"/>
</dbReference>
<evidence type="ECO:0000259" key="8">
    <source>
        <dbReference type="Pfam" id="PF00249"/>
    </source>
</evidence>
<evidence type="ECO:0000256" key="1">
    <source>
        <dbReference type="ARBA" id="ARBA00004123"/>
    </source>
</evidence>
<dbReference type="GO" id="GO:0003677">
    <property type="term" value="F:DNA binding"/>
    <property type="evidence" value="ECO:0007669"/>
    <property type="project" value="InterPro"/>
</dbReference>
<organism evidence="10 11">
    <name type="scientific">Heracleum sosnowskyi</name>
    <dbReference type="NCBI Taxonomy" id="360622"/>
    <lineage>
        <taxon>Eukaryota</taxon>
        <taxon>Viridiplantae</taxon>
        <taxon>Streptophyta</taxon>
        <taxon>Embryophyta</taxon>
        <taxon>Tracheophyta</taxon>
        <taxon>Spermatophyta</taxon>
        <taxon>Magnoliopsida</taxon>
        <taxon>eudicotyledons</taxon>
        <taxon>Gunneridae</taxon>
        <taxon>Pentapetalae</taxon>
        <taxon>asterids</taxon>
        <taxon>campanulids</taxon>
        <taxon>Apiales</taxon>
        <taxon>Apiaceae</taxon>
        <taxon>Apioideae</taxon>
        <taxon>apioid superclade</taxon>
        <taxon>Tordylieae</taxon>
        <taxon>Tordyliinae</taxon>
        <taxon>Heracleum</taxon>
    </lineage>
</organism>
<protein>
    <submittedName>
        <fullName evidence="10">Myb family transcription factor APL</fullName>
    </submittedName>
</protein>
<dbReference type="PANTHER" id="PTHR31499:SF11">
    <property type="entry name" value="MYB FAMILY TRANSCRIPTION FACTOR PHL8"/>
    <property type="match status" value="1"/>
</dbReference>
<evidence type="ECO:0000313" key="10">
    <source>
        <dbReference type="EMBL" id="KAK1362080.1"/>
    </source>
</evidence>
<sequence length="349" mass="39666">MPLLNMQQDQDMNLVLSSDAKPRLKWNPELHQRFVHAVAQLGGAEKATPKALMRVMAIQGLTLYHLKSHLQKYRLGKSQEPQTCDDNDQAEYEERQMTLPGREYSNGNQNQINESLQIAQALQMQMEVQRELHEQIEVQRHLQLRIEAQGKYLQSVLKKAQDTLSGCNASSAEVELARTELSQLVSMVDNGCPSSSLSILTEPRGSTLRDSENKPLRGTRCSLESSLTSSESSGRKEDMRRKQETDDITNNCNGDSVVLSLMEMHSQKQSGSTERANARKRSESNLFEGDCIEQPSWKRSRASRSPERLRKIDFLETFDLNNHCSNYMDSSSKEIDLNTKEVDEFNDNL</sequence>
<feature type="region of interest" description="Disordered" evidence="7">
    <location>
        <begin position="194"/>
        <end position="254"/>
    </location>
</feature>
<dbReference type="GO" id="GO:0005634">
    <property type="term" value="C:nucleus"/>
    <property type="evidence" value="ECO:0007669"/>
    <property type="project" value="UniProtKB-SubCell"/>
</dbReference>
<dbReference type="GO" id="GO:0003700">
    <property type="term" value="F:DNA-binding transcription factor activity"/>
    <property type="evidence" value="ECO:0007669"/>
    <property type="project" value="InterPro"/>
</dbReference>
<dbReference type="EMBL" id="JAUIZM010000010">
    <property type="protein sequence ID" value="KAK1362080.1"/>
    <property type="molecule type" value="Genomic_DNA"/>
</dbReference>
<feature type="compositionally biased region" description="Basic and acidic residues" evidence="7">
    <location>
        <begin position="233"/>
        <end position="245"/>
    </location>
</feature>
<evidence type="ECO:0000256" key="5">
    <source>
        <dbReference type="ARBA" id="ARBA00023163"/>
    </source>
</evidence>
<dbReference type="FunFam" id="1.10.10.60:FF:000002">
    <property type="entry name" value="Myb family transcription factor"/>
    <property type="match status" value="1"/>
</dbReference>
<dbReference type="Pfam" id="PF14379">
    <property type="entry name" value="Myb_CC_LHEQLE"/>
    <property type="match status" value="1"/>
</dbReference>